<dbReference type="EMBL" id="BAAANN010000025">
    <property type="protein sequence ID" value="GAA1974488.1"/>
    <property type="molecule type" value="Genomic_DNA"/>
</dbReference>
<proteinExistence type="predicted"/>
<protein>
    <submittedName>
        <fullName evidence="2">Uncharacterized protein</fullName>
    </submittedName>
</protein>
<organism evidence="2 3">
    <name type="scientific">Amycolatopsis minnesotensis</name>
    <dbReference type="NCBI Taxonomy" id="337894"/>
    <lineage>
        <taxon>Bacteria</taxon>
        <taxon>Bacillati</taxon>
        <taxon>Actinomycetota</taxon>
        <taxon>Actinomycetes</taxon>
        <taxon>Pseudonocardiales</taxon>
        <taxon>Pseudonocardiaceae</taxon>
        <taxon>Amycolatopsis</taxon>
    </lineage>
</organism>
<comment type="caution">
    <text evidence="2">The sequence shown here is derived from an EMBL/GenBank/DDBJ whole genome shotgun (WGS) entry which is preliminary data.</text>
</comment>
<evidence type="ECO:0000313" key="3">
    <source>
        <dbReference type="Proteomes" id="UP001501116"/>
    </source>
</evidence>
<name>A0ABN2RT66_9PSEU</name>
<reference evidence="2 3" key="1">
    <citation type="journal article" date="2019" name="Int. J. Syst. Evol. Microbiol.">
        <title>The Global Catalogue of Microorganisms (GCM) 10K type strain sequencing project: providing services to taxonomists for standard genome sequencing and annotation.</title>
        <authorList>
            <consortium name="The Broad Institute Genomics Platform"/>
            <consortium name="The Broad Institute Genome Sequencing Center for Infectious Disease"/>
            <person name="Wu L."/>
            <person name="Ma J."/>
        </authorList>
    </citation>
    <scope>NUCLEOTIDE SEQUENCE [LARGE SCALE GENOMIC DNA]</scope>
    <source>
        <strain evidence="2 3">JCM 14545</strain>
    </source>
</reference>
<gene>
    <name evidence="2" type="ORF">GCM10009754_57030</name>
</gene>
<feature type="region of interest" description="Disordered" evidence="1">
    <location>
        <begin position="84"/>
        <end position="150"/>
    </location>
</feature>
<dbReference type="Proteomes" id="UP001501116">
    <property type="component" value="Unassembled WGS sequence"/>
</dbReference>
<keyword evidence="3" id="KW-1185">Reference proteome</keyword>
<accession>A0ABN2RT66</accession>
<evidence type="ECO:0000313" key="2">
    <source>
        <dbReference type="EMBL" id="GAA1974488.1"/>
    </source>
</evidence>
<feature type="compositionally biased region" description="Low complexity" evidence="1">
    <location>
        <begin position="123"/>
        <end position="134"/>
    </location>
</feature>
<sequence>MDGFNPSYESVMAWEHAYVRYSHAVAAMDRQPRSDDVVSRYQVASRELAHAWRQLVVGGSGPWWVNAAVSTSAESLENQAREWDLRETDDPVTPTGASWFGDGPTAGGWFGDSPVSEPPPATRPSGPSGAAGRAPRGGGRHSLRNEEGER</sequence>
<evidence type="ECO:0000256" key="1">
    <source>
        <dbReference type="SAM" id="MobiDB-lite"/>
    </source>
</evidence>